<dbReference type="GO" id="GO:0009423">
    <property type="term" value="P:chorismate biosynthetic process"/>
    <property type="evidence" value="ECO:0007669"/>
    <property type="project" value="TreeGrafter"/>
</dbReference>
<dbReference type="InterPro" id="IPR054722">
    <property type="entry name" value="PolX-like_BBD"/>
</dbReference>
<dbReference type="FunFam" id="3.40.50.720:FF:000172">
    <property type="entry name" value="Bifunctional 3-dehydroquinate dehydratase/shikimate dehydrogenase, chloroplastic"/>
    <property type="match status" value="1"/>
</dbReference>
<comment type="caution">
    <text evidence="12">The sequence shown here is derived from an EMBL/GenBank/DDBJ whole genome shotgun (WGS) entry which is preliminary data.</text>
</comment>
<dbReference type="Pfam" id="PF22936">
    <property type="entry name" value="Pol_BBD"/>
    <property type="match status" value="1"/>
</dbReference>
<protein>
    <recommendedName>
        <fullName evidence="3">Casparian strip membrane protein 1</fullName>
    </recommendedName>
</protein>
<name>A0AAD8NJ14_TARER</name>
<dbReference type="Pfam" id="PF01488">
    <property type="entry name" value="Shikimate_DH"/>
    <property type="match status" value="1"/>
</dbReference>
<dbReference type="InterPro" id="IPR001878">
    <property type="entry name" value="Znf_CCHC"/>
</dbReference>
<dbReference type="InterPro" id="IPR036875">
    <property type="entry name" value="Znf_CCHC_sf"/>
</dbReference>
<feature type="region of interest" description="Disordered" evidence="9">
    <location>
        <begin position="370"/>
        <end position="403"/>
    </location>
</feature>
<dbReference type="CDD" id="cd01065">
    <property type="entry name" value="NAD_bind_Shikimate_DH"/>
    <property type="match status" value="1"/>
</dbReference>
<evidence type="ECO:0000256" key="7">
    <source>
        <dbReference type="ARBA" id="ARBA00023136"/>
    </source>
</evidence>
<dbReference type="GO" id="GO:0003855">
    <property type="term" value="F:3-dehydroquinate dehydratase activity"/>
    <property type="evidence" value="ECO:0007669"/>
    <property type="project" value="InterPro"/>
</dbReference>
<evidence type="ECO:0000256" key="1">
    <source>
        <dbReference type="ARBA" id="ARBA00004651"/>
    </source>
</evidence>
<dbReference type="InterPro" id="IPR006151">
    <property type="entry name" value="Shikm_DH/Glu-tRNA_Rdtase"/>
</dbReference>
<dbReference type="SUPFAM" id="SSF57756">
    <property type="entry name" value="Retrovirus zinc finger-like domains"/>
    <property type="match status" value="1"/>
</dbReference>
<comment type="subcellular location">
    <subcellularLocation>
        <location evidence="1">Cell membrane</location>
        <topology evidence="1">Multi-pass membrane protein</topology>
    </subcellularLocation>
</comment>
<dbReference type="Gene3D" id="3.40.50.10860">
    <property type="entry name" value="Leucine Dehydrogenase, chain A, domain 1"/>
    <property type="match status" value="1"/>
</dbReference>
<dbReference type="Pfam" id="PF01487">
    <property type="entry name" value="DHquinase_I"/>
    <property type="match status" value="1"/>
</dbReference>
<dbReference type="InterPro" id="IPR046346">
    <property type="entry name" value="Aminoacid_DH-like_N_sf"/>
</dbReference>
<evidence type="ECO:0000256" key="10">
    <source>
        <dbReference type="SAM" id="Phobius"/>
    </source>
</evidence>
<dbReference type="GO" id="GO:0019632">
    <property type="term" value="P:shikimate metabolic process"/>
    <property type="evidence" value="ECO:0007669"/>
    <property type="project" value="TreeGrafter"/>
</dbReference>
<keyword evidence="13" id="KW-1185">Reference proteome</keyword>
<dbReference type="CDD" id="cd00502">
    <property type="entry name" value="DHQase_I"/>
    <property type="match status" value="1"/>
</dbReference>
<feature type="transmembrane region" description="Helical" evidence="10">
    <location>
        <begin position="66"/>
        <end position="90"/>
    </location>
</feature>
<feature type="transmembrane region" description="Helical" evidence="10">
    <location>
        <begin position="20"/>
        <end position="39"/>
    </location>
</feature>
<dbReference type="Gene3D" id="3.20.20.70">
    <property type="entry name" value="Aldolase class I"/>
    <property type="match status" value="1"/>
</dbReference>
<dbReference type="InterPro" id="IPR006459">
    <property type="entry name" value="CASP/CASPL"/>
</dbReference>
<dbReference type="InterPro" id="IPR001381">
    <property type="entry name" value="DHquinase_I"/>
</dbReference>
<dbReference type="PANTHER" id="PTHR21089">
    <property type="entry name" value="SHIKIMATE DEHYDROGENASE"/>
    <property type="match status" value="1"/>
</dbReference>
<dbReference type="InterPro" id="IPR036291">
    <property type="entry name" value="NAD(P)-bd_dom_sf"/>
</dbReference>
<dbReference type="Gene3D" id="3.40.50.720">
    <property type="entry name" value="NAD(P)-binding Rossmann-like Domain"/>
    <property type="match status" value="1"/>
</dbReference>
<evidence type="ECO:0000256" key="3">
    <source>
        <dbReference type="ARBA" id="ARBA00017494"/>
    </source>
</evidence>
<dbReference type="PROSITE" id="PS50158">
    <property type="entry name" value="ZF_CCHC"/>
    <property type="match status" value="1"/>
</dbReference>
<dbReference type="Pfam" id="PF00098">
    <property type="entry name" value="zf-CCHC"/>
    <property type="match status" value="1"/>
</dbReference>
<dbReference type="NCBIfam" id="TIGR01569">
    <property type="entry name" value="A_tha_TIGR01569"/>
    <property type="match status" value="1"/>
</dbReference>
<keyword evidence="7 10" id="KW-0472">Membrane</keyword>
<dbReference type="GO" id="GO:0008270">
    <property type="term" value="F:zinc ion binding"/>
    <property type="evidence" value="ECO:0007669"/>
    <property type="project" value="UniProtKB-KW"/>
</dbReference>
<evidence type="ECO:0000256" key="9">
    <source>
        <dbReference type="SAM" id="MobiDB-lite"/>
    </source>
</evidence>
<dbReference type="InterPro" id="IPR022893">
    <property type="entry name" value="Shikimate_DH_fam"/>
</dbReference>
<evidence type="ECO:0000256" key="2">
    <source>
        <dbReference type="ARBA" id="ARBA00007651"/>
    </source>
</evidence>
<dbReference type="Pfam" id="PF14223">
    <property type="entry name" value="Retrotran_gag_2"/>
    <property type="match status" value="1"/>
</dbReference>
<dbReference type="Gene3D" id="4.10.60.10">
    <property type="entry name" value="Zinc finger, CCHC-type"/>
    <property type="match status" value="1"/>
</dbReference>
<dbReference type="GO" id="GO:0003676">
    <property type="term" value="F:nucleic acid binding"/>
    <property type="evidence" value="ECO:0007669"/>
    <property type="project" value="InterPro"/>
</dbReference>
<evidence type="ECO:0000256" key="6">
    <source>
        <dbReference type="ARBA" id="ARBA00022989"/>
    </source>
</evidence>
<keyword evidence="5 10" id="KW-0812">Transmembrane</keyword>
<dbReference type="FunFam" id="3.20.20.70:FF:000142">
    <property type="entry name" value="bifunctional 3-dehydroquinate dehydratase/shikimate dehydrogenase, chloroplastic"/>
    <property type="match status" value="1"/>
</dbReference>
<dbReference type="SUPFAM" id="SSF51569">
    <property type="entry name" value="Aldolase"/>
    <property type="match status" value="1"/>
</dbReference>
<dbReference type="SMART" id="SM00343">
    <property type="entry name" value="ZnF_C2HC"/>
    <property type="match status" value="1"/>
</dbReference>
<dbReference type="NCBIfam" id="TIGR01093">
    <property type="entry name" value="aroD"/>
    <property type="match status" value="1"/>
</dbReference>
<dbReference type="PANTHER" id="PTHR21089:SF1">
    <property type="entry name" value="BIFUNCTIONAL 3-DEHYDROQUINATE DEHYDRATASE_SHIKIMATE DEHYDROGENASE, CHLOROPLASTIC"/>
    <property type="match status" value="1"/>
</dbReference>
<evidence type="ECO:0000259" key="11">
    <source>
        <dbReference type="PROSITE" id="PS50158"/>
    </source>
</evidence>
<feature type="region of interest" description="Disordered" evidence="9">
    <location>
        <begin position="603"/>
        <end position="628"/>
    </location>
</feature>
<organism evidence="12 13">
    <name type="scientific">Tagetes erecta</name>
    <name type="common">African marigold</name>
    <dbReference type="NCBI Taxonomy" id="13708"/>
    <lineage>
        <taxon>Eukaryota</taxon>
        <taxon>Viridiplantae</taxon>
        <taxon>Streptophyta</taxon>
        <taxon>Embryophyta</taxon>
        <taxon>Tracheophyta</taxon>
        <taxon>Spermatophyta</taxon>
        <taxon>Magnoliopsida</taxon>
        <taxon>eudicotyledons</taxon>
        <taxon>Gunneridae</taxon>
        <taxon>Pentapetalae</taxon>
        <taxon>asterids</taxon>
        <taxon>campanulids</taxon>
        <taxon>Asterales</taxon>
        <taxon>Asteraceae</taxon>
        <taxon>Asteroideae</taxon>
        <taxon>Heliantheae alliance</taxon>
        <taxon>Tageteae</taxon>
        <taxon>Tagetes</taxon>
    </lineage>
</organism>
<proteinExistence type="inferred from homology"/>
<dbReference type="EMBL" id="JAUHHV010000007">
    <property type="protein sequence ID" value="KAK1417885.1"/>
    <property type="molecule type" value="Genomic_DNA"/>
</dbReference>
<dbReference type="HAMAP" id="MF_00222">
    <property type="entry name" value="Shikimate_DH_AroE"/>
    <property type="match status" value="1"/>
</dbReference>
<feature type="transmembrane region" description="Helical" evidence="10">
    <location>
        <begin position="102"/>
        <end position="130"/>
    </location>
</feature>
<evidence type="ECO:0000256" key="8">
    <source>
        <dbReference type="PROSITE-ProRule" id="PRU00047"/>
    </source>
</evidence>
<evidence type="ECO:0000256" key="5">
    <source>
        <dbReference type="ARBA" id="ARBA00022692"/>
    </source>
</evidence>
<keyword evidence="6 10" id="KW-1133">Transmembrane helix</keyword>
<dbReference type="InterPro" id="IPR013785">
    <property type="entry name" value="Aldolase_TIM"/>
</dbReference>
<reference evidence="12" key="1">
    <citation type="journal article" date="2023" name="bioRxiv">
        <title>Improved chromosome-level genome assembly for marigold (Tagetes erecta).</title>
        <authorList>
            <person name="Jiang F."/>
            <person name="Yuan L."/>
            <person name="Wang S."/>
            <person name="Wang H."/>
            <person name="Xu D."/>
            <person name="Wang A."/>
            <person name="Fan W."/>
        </authorList>
    </citation>
    <scope>NUCLEOTIDE SEQUENCE</scope>
    <source>
        <strain evidence="12">WSJ</strain>
        <tissue evidence="12">Leaf</tissue>
    </source>
</reference>
<dbReference type="InterPro" id="IPR041121">
    <property type="entry name" value="SDH_C"/>
</dbReference>
<comment type="similarity">
    <text evidence="2">Belongs to the Casparian strip membrane proteins (CASP) family.</text>
</comment>
<keyword evidence="8" id="KW-0863">Zinc-finger</keyword>
<sequence length="1286" mass="139493">MEAPMKHSGGEKNHVIADAALRVLLFATALAAITVMVTSKQTKMIPVSPVMTIPLDANWNQSPANIYFVASHCVACLYSIITGVSSVSTLNKMGTSSEKPQFNFVILDSLLLGVISSAVGAVAAVAYIAFKGNSHARWNEMCSVYIDGFVESSHGQPALNLIKAFVILITRAESIAIINPGCSKVDVEDGKVQIEKFNGTDFSWWKMQINALLVQKDLEVVLTGVKPGKLELEDWESKDRKARAVITLSLSKNVAFNIMKETTASGMMKALSNMYEKPSAANKVFLIRELVNTRMKESSSVTEHINKLNSILSRLESVDIKFEDEVQALLLLSSLPDSWSGTVTAITSSTSTFTFTGIRDLILGEDVRRRNSGGSSSELLNVGRGRKTNRGNGSKNRKRSQSRARNDVTCWNCKQVGHFKNQCPNEKQEANTVEDSEDDDVLICSVENSVDSWVMDSGASFHATHSSEALQNLKEGDFGKVRLANDDVLDVTGMGDIDLVTSVGSKWTLKDVRVIPSLKKQLISVGQLDEQGHEVKFGNGQWKVVKGNLVIARGRKRGSLYMVSIPSEGSDFPVQKKTKVRFTESRGQKKVCFASKKPRVTEKIQSEGTWKSSGKPVRGFCDSGSTGRASVTVPRRQWVKRTNIPSDKISPEDCLLNMESVICSQDVSGSGSSSQWEPVETENGSGADLAMTDELELKGASTGLQMGRAFVILITRAESIAIINPGCSKVDVDLYRTFKTCSHQPPVSSSTIVVTDPPSPSLFIAPAMEHVTPASRNATLICAPVMADTVDQMLIHLNSAKSAGADLVELRLDSLKVFNAKDDVQTLIQSTHLPTIFTYRPTWEGGQYDGDEQSRLGVLRLAMELGADHIDVELKAVDEFKSLIRGDKPTKCKLIVSSHNYQSTPSFDDLESLVARIQSTGADIVKIATTAVDITDVARVFQITAQSQVPIISMAMGERGLMSRVLSPKYGGYLTFATIERGRESAPGQPTIGDLVDLFNFRQIGPDTKVFGIIGKPVGHSKSPLLYNKAFRSVGFNGAYVPLLVDNVKSFLETYSSKDFAGFSCTIPHKEAAAQCCDELDPVAKSIGAVNCIIRRQTDGKLYGYNSDHVGAISAIEDGLRALGVQDGSNGSPLAGRLFVIIGAGGAGKAIAYGAKEKGARIVIANRTYERARELAGIVGGKTLPLADLNTYSPENGMVLANTTSIGMQPNIDETPISKEALKSYALVFDAVYTPNITRLIREAGECGALTVTGLEMFIGQAYEQFERFTGLPARKGLFREIMASY</sequence>
<dbReference type="SUPFAM" id="SSF51735">
    <property type="entry name" value="NAD(P)-binding Rossmann-fold domains"/>
    <property type="match status" value="1"/>
</dbReference>
<dbReference type="Pfam" id="PF08501">
    <property type="entry name" value="Shikimate_dh_N"/>
    <property type="match status" value="1"/>
</dbReference>
<gene>
    <name evidence="12" type="ORF">QVD17_27020</name>
</gene>
<accession>A0AAD8NJ14</accession>
<dbReference type="GO" id="GO:0004764">
    <property type="term" value="F:shikimate 3-dehydrogenase (NADP+) activity"/>
    <property type="evidence" value="ECO:0007669"/>
    <property type="project" value="InterPro"/>
</dbReference>
<feature type="compositionally biased region" description="Basic residues" evidence="9">
    <location>
        <begin position="384"/>
        <end position="402"/>
    </location>
</feature>
<keyword evidence="8" id="KW-0862">Zinc</keyword>
<dbReference type="SUPFAM" id="SSF53223">
    <property type="entry name" value="Aminoacid dehydrogenase-like, N-terminal domain"/>
    <property type="match status" value="1"/>
</dbReference>
<dbReference type="Pfam" id="PF04535">
    <property type="entry name" value="CASP_dom"/>
    <property type="match status" value="1"/>
</dbReference>
<evidence type="ECO:0000256" key="4">
    <source>
        <dbReference type="ARBA" id="ARBA00022475"/>
    </source>
</evidence>
<dbReference type="GO" id="GO:0005886">
    <property type="term" value="C:plasma membrane"/>
    <property type="evidence" value="ECO:0007669"/>
    <property type="project" value="UniProtKB-SubCell"/>
</dbReference>
<dbReference type="HAMAP" id="MF_00214">
    <property type="entry name" value="AroD"/>
    <property type="match status" value="1"/>
</dbReference>
<dbReference type="InterPro" id="IPR006702">
    <property type="entry name" value="CASP_dom"/>
</dbReference>
<evidence type="ECO:0000313" key="13">
    <source>
        <dbReference type="Proteomes" id="UP001229421"/>
    </source>
</evidence>
<evidence type="ECO:0000313" key="12">
    <source>
        <dbReference type="EMBL" id="KAK1417885.1"/>
    </source>
</evidence>
<dbReference type="InterPro" id="IPR013708">
    <property type="entry name" value="Shikimate_DH-bd_N"/>
</dbReference>
<keyword evidence="8" id="KW-0479">Metal-binding</keyword>
<dbReference type="Proteomes" id="UP001229421">
    <property type="component" value="Unassembled WGS sequence"/>
</dbReference>
<feature type="domain" description="CCHC-type" evidence="11">
    <location>
        <begin position="410"/>
        <end position="425"/>
    </location>
</feature>
<keyword evidence="4" id="KW-1003">Cell membrane</keyword>
<dbReference type="Pfam" id="PF18317">
    <property type="entry name" value="SDH_C"/>
    <property type="match status" value="1"/>
</dbReference>
<dbReference type="FunFam" id="3.40.50.10860:FF:000009">
    <property type="entry name" value="Bifunctional 3-dehydroquinate dehydratase/shikimate dehydrogenase, chloroplastic"/>
    <property type="match status" value="1"/>
</dbReference>